<reference evidence="2" key="2">
    <citation type="submission" date="2015-03" db="UniProtKB">
        <authorList>
            <consortium name="EnsemblPlants"/>
        </authorList>
    </citation>
    <scope>IDENTIFICATION</scope>
</reference>
<keyword evidence="3" id="KW-1185">Reference proteome</keyword>
<accession>A0A0D3AR00</accession>
<organism evidence="2 3">
    <name type="scientific">Brassica oleracea var. oleracea</name>
    <dbReference type="NCBI Taxonomy" id="109376"/>
    <lineage>
        <taxon>Eukaryota</taxon>
        <taxon>Viridiplantae</taxon>
        <taxon>Streptophyta</taxon>
        <taxon>Embryophyta</taxon>
        <taxon>Tracheophyta</taxon>
        <taxon>Spermatophyta</taxon>
        <taxon>Magnoliopsida</taxon>
        <taxon>eudicotyledons</taxon>
        <taxon>Gunneridae</taxon>
        <taxon>Pentapetalae</taxon>
        <taxon>rosids</taxon>
        <taxon>malvids</taxon>
        <taxon>Brassicales</taxon>
        <taxon>Brassicaceae</taxon>
        <taxon>Brassiceae</taxon>
        <taxon>Brassica</taxon>
    </lineage>
</organism>
<dbReference type="Gramene" id="Bo2g088800.1">
    <property type="protein sequence ID" value="Bo2g088800.1"/>
    <property type="gene ID" value="Bo2g088800"/>
</dbReference>
<feature type="transmembrane region" description="Helical" evidence="1">
    <location>
        <begin position="306"/>
        <end position="325"/>
    </location>
</feature>
<dbReference type="Proteomes" id="UP000032141">
    <property type="component" value="Chromosome C2"/>
</dbReference>
<protein>
    <submittedName>
        <fullName evidence="2">Uncharacterized protein</fullName>
    </submittedName>
</protein>
<sequence>MRAGNGTRGLHPESRRRDFFLFVRAGSAPRVSRPRVETSMLPLLRACGFRIPREDRAESFNPRRRASSPPSCSSLVVVVLPAAGISLAVNQIVKLVSPMVKFRLFADLVPDSLLLFTWAPELLDNYFSTPKLLNMQKGPPESAPKLSIASQLRTLINQRLYKVLNILEFNSTRQNMLIIGRDKDGKLWLLFEGPNNYSCFCCGNHHQHFLNNKPKASLLGASLDYLDDALGLAVMAVMLAQAICSSPSAHEVIVHYNNLEALLLFPLELLIMGRRLSMRCEESDWYEIQVVLPVGSLVVKLFLQRGLLFLGLFNKLLTVVINLAVRDKHATFVGTLGLLTCMFGGGYASAVYHQETKC</sequence>
<keyword evidence="1" id="KW-0472">Membrane</keyword>
<dbReference type="STRING" id="109376.A0A0D3AR00"/>
<dbReference type="AlphaFoldDB" id="A0A0D3AR00"/>
<keyword evidence="1" id="KW-1133">Transmembrane helix</keyword>
<proteinExistence type="predicted"/>
<keyword evidence="1" id="KW-0812">Transmembrane</keyword>
<evidence type="ECO:0000313" key="2">
    <source>
        <dbReference type="EnsemblPlants" id="Bo2g088800.1"/>
    </source>
</evidence>
<evidence type="ECO:0000256" key="1">
    <source>
        <dbReference type="SAM" id="Phobius"/>
    </source>
</evidence>
<dbReference type="EnsemblPlants" id="Bo2g088800.1">
    <property type="protein sequence ID" value="Bo2g088800.1"/>
    <property type="gene ID" value="Bo2g088800"/>
</dbReference>
<dbReference type="HOGENOM" id="CLU_774673_0_0_1"/>
<name>A0A0D3AR00_BRAOL</name>
<feature type="transmembrane region" description="Helical" evidence="1">
    <location>
        <begin position="331"/>
        <end position="352"/>
    </location>
</feature>
<reference evidence="2 3" key="1">
    <citation type="journal article" date="2014" name="Genome Biol.">
        <title>Transcriptome and methylome profiling reveals relics of genome dominance in the mesopolyploid Brassica oleracea.</title>
        <authorList>
            <person name="Parkin I.A."/>
            <person name="Koh C."/>
            <person name="Tang H."/>
            <person name="Robinson S.J."/>
            <person name="Kagale S."/>
            <person name="Clarke W.E."/>
            <person name="Town C.D."/>
            <person name="Nixon J."/>
            <person name="Krishnakumar V."/>
            <person name="Bidwell S.L."/>
            <person name="Denoeud F."/>
            <person name="Belcram H."/>
            <person name="Links M.G."/>
            <person name="Just J."/>
            <person name="Clarke C."/>
            <person name="Bender T."/>
            <person name="Huebert T."/>
            <person name="Mason A.S."/>
            <person name="Pires J.C."/>
            <person name="Barker G."/>
            <person name="Moore J."/>
            <person name="Walley P.G."/>
            <person name="Manoli S."/>
            <person name="Batley J."/>
            <person name="Edwards D."/>
            <person name="Nelson M.N."/>
            <person name="Wang X."/>
            <person name="Paterson A.H."/>
            <person name="King G."/>
            <person name="Bancroft I."/>
            <person name="Chalhoub B."/>
            <person name="Sharpe A.G."/>
        </authorList>
    </citation>
    <scope>NUCLEOTIDE SEQUENCE</scope>
    <source>
        <strain evidence="2 3">cv. TO1000</strain>
    </source>
</reference>
<evidence type="ECO:0000313" key="3">
    <source>
        <dbReference type="Proteomes" id="UP000032141"/>
    </source>
</evidence>
<dbReference type="eggNOG" id="KOG1444">
    <property type="taxonomic scope" value="Eukaryota"/>
</dbReference>